<reference evidence="2 3" key="1">
    <citation type="submission" date="2021-01" db="EMBL/GenBank/DDBJ databases">
        <title>Whole genome shotgun sequence of Plantactinospora mayteni NBRC 109088.</title>
        <authorList>
            <person name="Komaki H."/>
            <person name="Tamura T."/>
        </authorList>
    </citation>
    <scope>NUCLEOTIDE SEQUENCE [LARGE SCALE GENOMIC DNA]</scope>
    <source>
        <strain evidence="2 3">NBRC 109088</strain>
    </source>
</reference>
<accession>A0ABQ4EZV2</accession>
<comment type="caution">
    <text evidence="2">The sequence shown here is derived from an EMBL/GenBank/DDBJ whole genome shotgun (WGS) entry which is preliminary data.</text>
</comment>
<protein>
    <recommendedName>
        <fullName evidence="4">Protein involved in plasmid replication-relaxation</fullName>
    </recommendedName>
</protein>
<keyword evidence="3" id="KW-1185">Reference proteome</keyword>
<evidence type="ECO:0000313" key="2">
    <source>
        <dbReference type="EMBL" id="GIH00130.1"/>
    </source>
</evidence>
<dbReference type="InterPro" id="IPR025855">
    <property type="entry name" value="Replic_Relax"/>
</dbReference>
<evidence type="ECO:0008006" key="4">
    <source>
        <dbReference type="Google" id="ProtNLM"/>
    </source>
</evidence>
<feature type="compositionally biased region" description="Basic and acidic residues" evidence="1">
    <location>
        <begin position="300"/>
        <end position="309"/>
    </location>
</feature>
<evidence type="ECO:0000256" key="1">
    <source>
        <dbReference type="SAM" id="MobiDB-lite"/>
    </source>
</evidence>
<evidence type="ECO:0000313" key="3">
    <source>
        <dbReference type="Proteomes" id="UP000621500"/>
    </source>
</evidence>
<dbReference type="RefSeq" id="WP_203861461.1">
    <property type="nucleotide sequence ID" value="NZ_BAAAZQ010000020.1"/>
</dbReference>
<proteinExistence type="predicted"/>
<dbReference type="Proteomes" id="UP000621500">
    <property type="component" value="Unassembled WGS sequence"/>
</dbReference>
<dbReference type="EMBL" id="BONX01000050">
    <property type="protein sequence ID" value="GIH00130.1"/>
    <property type="molecule type" value="Genomic_DNA"/>
</dbReference>
<organism evidence="2 3">
    <name type="scientific">Plantactinospora mayteni</name>
    <dbReference type="NCBI Taxonomy" id="566021"/>
    <lineage>
        <taxon>Bacteria</taxon>
        <taxon>Bacillati</taxon>
        <taxon>Actinomycetota</taxon>
        <taxon>Actinomycetes</taxon>
        <taxon>Micromonosporales</taxon>
        <taxon>Micromonosporaceae</taxon>
        <taxon>Plantactinospora</taxon>
    </lineage>
</organism>
<gene>
    <name evidence="2" type="ORF">Pma05_67020</name>
</gene>
<dbReference type="Pfam" id="PF13814">
    <property type="entry name" value="Replic_Relax"/>
    <property type="match status" value="1"/>
</dbReference>
<sequence>MKTPHHPQFTVPSTRPIPAELFIAELGRLYPRDRWSVQMLAEHRTLTTTQLTDLGFADTPASAARRLMILARRGWIDRLPTNIHLNALDTWWCLGPLGAEITQPDGAGRVTPARVYRARDQLWVHPSLLSLLHTNQFFVDLATRARTQPGTDLRTWWSPRTCAMVTRPERRATWHGEYIHNRGRHGFWFEPDPGGIGTAALADRVHAYPPLAKRTGLTTLLFQAADPQREDELRWHLNRHNLRQLTIATSNPEQGHPADPVWQPTGERHRLALTELPHTRQLWPPDDPIRGDVEPLAPHPIHDPERPGDEAIADGDYSYQPHR</sequence>
<feature type="region of interest" description="Disordered" evidence="1">
    <location>
        <begin position="279"/>
        <end position="323"/>
    </location>
</feature>
<name>A0ABQ4EZV2_9ACTN</name>